<sequence>MASKSTISDAIIKDHRELEQYYNEVINNPEDHDRQERWGNQFVWELARHSIAEELVVYPAMQKYMGPEGDKKAEKDRAEHHKVKEHLKIFQSLSPTSSDYIPKLRTLWTDLSSHIKEEEEDDLPSLESALSKAEKADSPIDKAISVAESPKAGKSESEILATRFESTKMFVPTRSHPSAGENPAFESVMGLLTAPIDLLGDMLRKFPGEQEKKEVMREL</sequence>
<organism evidence="3 4">
    <name type="scientific">Phaeomoniella chlamydospora</name>
    <name type="common">Phaeoacremonium chlamydosporum</name>
    <dbReference type="NCBI Taxonomy" id="158046"/>
    <lineage>
        <taxon>Eukaryota</taxon>
        <taxon>Fungi</taxon>
        <taxon>Dikarya</taxon>
        <taxon>Ascomycota</taxon>
        <taxon>Pezizomycotina</taxon>
        <taxon>Eurotiomycetes</taxon>
        <taxon>Chaetothyriomycetidae</taxon>
        <taxon>Phaeomoniellales</taxon>
        <taxon>Phaeomoniellaceae</taxon>
        <taxon>Phaeomoniella</taxon>
    </lineage>
</organism>
<comment type="caution">
    <text evidence="3">The sequence shown here is derived from an EMBL/GenBank/DDBJ whole genome shotgun (WGS) entry which is preliminary data.</text>
</comment>
<evidence type="ECO:0000313" key="4">
    <source>
        <dbReference type="Proteomes" id="UP000053317"/>
    </source>
</evidence>
<dbReference type="EMBL" id="LCWF01000076">
    <property type="protein sequence ID" value="KKY22592.1"/>
    <property type="molecule type" value="Genomic_DNA"/>
</dbReference>
<dbReference type="OrthoDB" id="9983919at2759"/>
<evidence type="ECO:0000256" key="1">
    <source>
        <dbReference type="SAM" id="MobiDB-lite"/>
    </source>
</evidence>
<dbReference type="PANTHER" id="PTHR35585:SF1">
    <property type="entry name" value="HHE DOMAIN PROTEIN (AFU_ORTHOLOGUE AFUA_4G00730)"/>
    <property type="match status" value="1"/>
</dbReference>
<feature type="domain" description="Hemerythrin-like" evidence="2">
    <location>
        <begin position="7"/>
        <end position="124"/>
    </location>
</feature>
<dbReference type="Pfam" id="PF01814">
    <property type="entry name" value="Hemerythrin"/>
    <property type="match status" value="1"/>
</dbReference>
<proteinExistence type="predicted"/>
<reference evidence="3 4" key="1">
    <citation type="submission" date="2015-05" db="EMBL/GenBank/DDBJ databases">
        <title>Distinctive expansion of gene families associated with plant cell wall degradation and secondary metabolism in the genomes of grapevine trunk pathogens.</title>
        <authorList>
            <person name="Lawrence D.P."/>
            <person name="Travadon R."/>
            <person name="Rolshausen P.E."/>
            <person name="Baumgartner K."/>
        </authorList>
    </citation>
    <scope>NUCLEOTIDE SEQUENCE [LARGE SCALE GENOMIC DNA]</scope>
    <source>
        <strain evidence="3">UCRPC4</strain>
    </source>
</reference>
<evidence type="ECO:0000313" key="3">
    <source>
        <dbReference type="EMBL" id="KKY22592.1"/>
    </source>
</evidence>
<gene>
    <name evidence="3" type="ORF">UCRPC4_g03287</name>
</gene>
<dbReference type="AlphaFoldDB" id="A0A0G2EIB7"/>
<accession>A0A0G2EIB7</accession>
<name>A0A0G2EIB7_PHACM</name>
<evidence type="ECO:0000259" key="2">
    <source>
        <dbReference type="Pfam" id="PF01814"/>
    </source>
</evidence>
<feature type="region of interest" description="Disordered" evidence="1">
    <location>
        <begin position="118"/>
        <end position="138"/>
    </location>
</feature>
<dbReference type="Gene3D" id="1.20.120.520">
    <property type="entry name" value="nmb1532 protein domain like"/>
    <property type="match status" value="1"/>
</dbReference>
<dbReference type="InterPro" id="IPR012312">
    <property type="entry name" value="Hemerythrin-like"/>
</dbReference>
<dbReference type="PANTHER" id="PTHR35585">
    <property type="entry name" value="HHE DOMAIN PROTEIN (AFU_ORTHOLOGUE AFUA_4G00730)"/>
    <property type="match status" value="1"/>
</dbReference>
<keyword evidence="4" id="KW-1185">Reference proteome</keyword>
<dbReference type="Proteomes" id="UP000053317">
    <property type="component" value="Unassembled WGS sequence"/>
</dbReference>
<protein>
    <submittedName>
        <fullName evidence="3">Putative hhe domain-containing protein</fullName>
    </submittedName>
</protein>
<reference evidence="3 4" key="2">
    <citation type="submission" date="2015-05" db="EMBL/GenBank/DDBJ databases">
        <authorList>
            <person name="Morales-Cruz A."/>
            <person name="Amrine K.C."/>
            <person name="Cantu D."/>
        </authorList>
    </citation>
    <scope>NUCLEOTIDE SEQUENCE [LARGE SCALE GENOMIC DNA]</scope>
    <source>
        <strain evidence="3">UCRPC4</strain>
    </source>
</reference>